<evidence type="ECO:0000259" key="2">
    <source>
        <dbReference type="Pfam" id="PF13843"/>
    </source>
</evidence>
<dbReference type="PANTHER" id="PTHR47272:SF1">
    <property type="entry name" value="PIGGYBAC TRANSPOSABLE ELEMENT-DERIVED PROTEIN 3-LIKE"/>
    <property type="match status" value="1"/>
</dbReference>
<dbReference type="AlphaFoldDB" id="A0A3B4EUY8"/>
<dbReference type="Ensembl" id="ENSPNYT00000002228.1">
    <property type="protein sequence ID" value="ENSPNYP00000002172.1"/>
    <property type="gene ID" value="ENSPNYG00000001684.1"/>
</dbReference>
<keyword evidence="1" id="KW-0812">Transmembrane</keyword>
<keyword evidence="1" id="KW-1133">Transmembrane helix</keyword>
<keyword evidence="1" id="KW-0472">Membrane</keyword>
<accession>A0A3B4EUY8</accession>
<evidence type="ECO:0000313" key="3">
    <source>
        <dbReference type="Ensembl" id="ENSPNYP00000002172.1"/>
    </source>
</evidence>
<name>A0A3B4EUY8_9CICH</name>
<sequence>MFYITMHATVLRCFHLVSFLLLMLSCLIVFDFAKEHKPQVTLRKRGIQMKRTVKCLTSQDGEKHTHPSMLTQTGRASCQKLMTSPLQYFRKFFSEDILEVIVEESNLYAIQWDPNKPLNLTTNELEQFLDTVVYMSLFGLPATSVFWNKATRVSKVADTMTLNRWEAIKKFLHINNNEGQEQDDPLYKIHPLKLTIDEQMVPFKRRNRLKQYLPSKPKKWGYKILILTGSDGIPYNLEVYTGRVNQPHELPDVGASGNVILRLAQPIPKEENYKFFFDNWFISVPLVVTLNEQGIGCTGTVRGNRLPGVNLKSDADLKRAGRGAFEEKIAMVRETTLHVVKWYDNRSVTLLSDHIGANPVTEKHITVQCPAVVQEYNKNMGGVDLLDSLIALYRNKVRSKKWYHQLVFHFLDMITVTTWLLYRRDCEGTGMEKIDQKRLYTFKSYIAEGLCIQSIAGTYEEKRKKGRTAPIPVKDVHLDQTAHWLIMTGDKGQCRVPGCNGTPKAMCRKCNVHLCFTPDHNYFLRFHTE</sequence>
<dbReference type="PANTHER" id="PTHR47272">
    <property type="entry name" value="DDE_TNP_1_7 DOMAIN-CONTAINING PROTEIN"/>
    <property type="match status" value="1"/>
</dbReference>
<feature type="transmembrane region" description="Helical" evidence="1">
    <location>
        <begin position="14"/>
        <end position="33"/>
    </location>
</feature>
<organism evidence="3">
    <name type="scientific">Pundamilia nyererei</name>
    <dbReference type="NCBI Taxonomy" id="303518"/>
    <lineage>
        <taxon>Eukaryota</taxon>
        <taxon>Metazoa</taxon>
        <taxon>Chordata</taxon>
        <taxon>Craniata</taxon>
        <taxon>Vertebrata</taxon>
        <taxon>Euteleostomi</taxon>
        <taxon>Actinopterygii</taxon>
        <taxon>Neopterygii</taxon>
        <taxon>Teleostei</taxon>
        <taxon>Neoteleostei</taxon>
        <taxon>Acanthomorphata</taxon>
        <taxon>Ovalentaria</taxon>
        <taxon>Cichlomorphae</taxon>
        <taxon>Cichliformes</taxon>
        <taxon>Cichlidae</taxon>
        <taxon>African cichlids</taxon>
        <taxon>Pseudocrenilabrinae</taxon>
        <taxon>Haplochromini</taxon>
        <taxon>Pundamilia</taxon>
    </lineage>
</organism>
<reference evidence="3" key="1">
    <citation type="submission" date="2023-09" db="UniProtKB">
        <authorList>
            <consortium name="Ensembl"/>
        </authorList>
    </citation>
    <scope>IDENTIFICATION</scope>
</reference>
<protein>
    <recommendedName>
        <fullName evidence="2">PiggyBac transposable element-derived protein domain-containing protein</fullName>
    </recommendedName>
</protein>
<dbReference type="GeneTree" id="ENSGT00940000166554"/>
<feature type="domain" description="PiggyBac transposable element-derived protein" evidence="2">
    <location>
        <begin position="84"/>
        <end position="416"/>
    </location>
</feature>
<dbReference type="InterPro" id="IPR029526">
    <property type="entry name" value="PGBD"/>
</dbReference>
<dbReference type="Pfam" id="PF13843">
    <property type="entry name" value="DDE_Tnp_1_7"/>
    <property type="match status" value="1"/>
</dbReference>
<evidence type="ECO:0000256" key="1">
    <source>
        <dbReference type="SAM" id="Phobius"/>
    </source>
</evidence>
<proteinExistence type="predicted"/>